<dbReference type="InterPro" id="IPR036279">
    <property type="entry name" value="5-3_exonuclease_C_sf"/>
</dbReference>
<evidence type="ECO:0000313" key="3">
    <source>
        <dbReference type="Proteomes" id="UP000828713"/>
    </source>
</evidence>
<reference evidence="2" key="1">
    <citation type="submission" date="2021-04" db="EMBL/GenBank/DDBJ databases">
        <title>The Hidden Diversity of Double-Stranded DNA Phages in the Symbiotic Bacterium Rhizobium.</title>
        <authorList>
            <person name="Santamaria R.I."/>
            <person name="Bustos P."/>
            <person name="Cauwenberghe J.V."/>
            <person name="Gonzalez V."/>
        </authorList>
    </citation>
    <scope>NUCLEOTIDE SEQUENCE</scope>
</reference>
<dbReference type="Pfam" id="PF02739">
    <property type="entry name" value="5_3_exonuc_N"/>
    <property type="match status" value="1"/>
</dbReference>
<dbReference type="GO" id="GO:0003677">
    <property type="term" value="F:DNA binding"/>
    <property type="evidence" value="ECO:0007669"/>
    <property type="project" value="InterPro"/>
</dbReference>
<keyword evidence="2" id="KW-0540">Nuclease</keyword>
<dbReference type="SUPFAM" id="SSF47807">
    <property type="entry name" value="5' to 3' exonuclease, C-terminal subdomain"/>
    <property type="match status" value="1"/>
</dbReference>
<keyword evidence="2" id="KW-0378">Hydrolase</keyword>
<sequence>MTKRTLLIDADVVAYEAASSCEVATHWGDGYWTWHVDENDVKTKVKDMIDSIMDNLNGDDCKLCLTDSEGNFRKSVLSTYKGNRASVKKPLVLKQVKQWMIDELGAYFRPGLEGDDCMGILATVKSPDERIIVSIDKDMKTVPGKFVRPLNGSFKIVEISEAEADYWHLYQTLTGDTTDGYAGCPGIGPKKAEAMLSEECLAKAGLTPWEMVVHLFEKAKLTETDALTQARVARILRASDYDFKNKEPILWQPR</sequence>
<dbReference type="InterPro" id="IPR029060">
    <property type="entry name" value="PIN-like_dom_sf"/>
</dbReference>
<dbReference type="EMBL" id="MW980070">
    <property type="protein sequence ID" value="QXV74649.1"/>
    <property type="molecule type" value="Genomic_DNA"/>
</dbReference>
<name>A0AAE8B4T8_9CAUD</name>
<dbReference type="SUPFAM" id="SSF88723">
    <property type="entry name" value="PIN domain-like"/>
    <property type="match status" value="1"/>
</dbReference>
<dbReference type="Proteomes" id="UP000828713">
    <property type="component" value="Segment"/>
</dbReference>
<organism evidence="2 3">
    <name type="scientific">Rhizobium phage RHEph21</name>
    <dbReference type="NCBI Taxonomy" id="2836134"/>
    <lineage>
        <taxon>Viruses</taxon>
        <taxon>Duplodnaviria</taxon>
        <taxon>Heunggongvirae</taxon>
        <taxon>Uroviricota</taxon>
        <taxon>Caudoviricetes</taxon>
        <taxon>Autographivirales</taxon>
        <taxon>Autographivirales incertae sedis</taxon>
        <taxon>Chamilpavirus</taxon>
        <taxon>Chamilpavirus RHEph21</taxon>
    </lineage>
</organism>
<dbReference type="PANTHER" id="PTHR42646:SF2">
    <property type="entry name" value="5'-3' EXONUCLEASE FAMILY PROTEIN"/>
    <property type="match status" value="1"/>
</dbReference>
<evidence type="ECO:0000259" key="1">
    <source>
        <dbReference type="Pfam" id="PF02739"/>
    </source>
</evidence>
<protein>
    <submittedName>
        <fullName evidence="2">5'-3' exonuclease protein</fullName>
        <ecNumber evidence="2">3.1.11.3</ecNumber>
    </submittedName>
</protein>
<dbReference type="GO" id="GO:0033567">
    <property type="term" value="P:DNA replication, Okazaki fragment processing"/>
    <property type="evidence" value="ECO:0007669"/>
    <property type="project" value="InterPro"/>
</dbReference>
<dbReference type="GO" id="GO:0051908">
    <property type="term" value="F:double-stranded DNA 5'-3' DNA exonuclease activity"/>
    <property type="evidence" value="ECO:0007669"/>
    <property type="project" value="UniProtKB-EC"/>
</dbReference>
<evidence type="ECO:0000313" key="2">
    <source>
        <dbReference type="EMBL" id="QXV74649.1"/>
    </source>
</evidence>
<dbReference type="EC" id="3.1.11.3" evidence="2"/>
<accession>A0AAE8B4T8</accession>
<dbReference type="Gene3D" id="3.40.50.1010">
    <property type="entry name" value="5'-nuclease"/>
    <property type="match status" value="1"/>
</dbReference>
<dbReference type="InterPro" id="IPR038969">
    <property type="entry name" value="FEN"/>
</dbReference>
<dbReference type="InterPro" id="IPR020046">
    <property type="entry name" value="5-3_exonucl_a-hlix_arch_N"/>
</dbReference>
<dbReference type="PANTHER" id="PTHR42646">
    <property type="entry name" value="FLAP ENDONUCLEASE XNI"/>
    <property type="match status" value="1"/>
</dbReference>
<dbReference type="Gene3D" id="1.10.150.20">
    <property type="entry name" value="5' to 3' exonuclease, C-terminal subdomain"/>
    <property type="match status" value="1"/>
</dbReference>
<keyword evidence="3" id="KW-1185">Reference proteome</keyword>
<proteinExistence type="predicted"/>
<dbReference type="GO" id="GO:0017108">
    <property type="term" value="F:5'-flap endonuclease activity"/>
    <property type="evidence" value="ECO:0007669"/>
    <property type="project" value="InterPro"/>
</dbReference>
<keyword evidence="2" id="KW-0269">Exonuclease</keyword>
<feature type="domain" description="5'-3' exonuclease alpha-helical arch N-terminal" evidence="1">
    <location>
        <begin position="7"/>
        <end position="148"/>
    </location>
</feature>